<accession>A0A5J5F9N3</accession>
<dbReference type="InterPro" id="IPR005829">
    <property type="entry name" value="Sugar_transporter_CS"/>
</dbReference>
<comment type="caution">
    <text evidence="11">The sequence shown here is derived from an EMBL/GenBank/DDBJ whole genome shotgun (WGS) entry which is preliminary data.</text>
</comment>
<dbReference type="PROSITE" id="PS00216">
    <property type="entry name" value="SUGAR_TRANSPORT_1"/>
    <property type="match status" value="2"/>
</dbReference>
<dbReference type="GO" id="GO:0005886">
    <property type="term" value="C:plasma membrane"/>
    <property type="evidence" value="ECO:0007669"/>
    <property type="project" value="UniProtKB-ARBA"/>
</dbReference>
<dbReference type="Gene3D" id="1.20.1250.20">
    <property type="entry name" value="MFS general substrate transporter like domains"/>
    <property type="match status" value="1"/>
</dbReference>
<evidence type="ECO:0000256" key="4">
    <source>
        <dbReference type="ARBA" id="ARBA00022692"/>
    </source>
</evidence>
<dbReference type="PROSITE" id="PS00217">
    <property type="entry name" value="SUGAR_TRANSPORT_2"/>
    <property type="match status" value="1"/>
</dbReference>
<feature type="domain" description="Major facilitator superfamily (MFS) profile" evidence="10">
    <location>
        <begin position="21"/>
        <end position="465"/>
    </location>
</feature>
<feature type="transmembrane region" description="Helical" evidence="9">
    <location>
        <begin position="372"/>
        <end position="394"/>
    </location>
</feature>
<organism evidence="11 12">
    <name type="scientific">Sphaerosporella brunnea</name>
    <dbReference type="NCBI Taxonomy" id="1250544"/>
    <lineage>
        <taxon>Eukaryota</taxon>
        <taxon>Fungi</taxon>
        <taxon>Dikarya</taxon>
        <taxon>Ascomycota</taxon>
        <taxon>Pezizomycotina</taxon>
        <taxon>Pezizomycetes</taxon>
        <taxon>Pezizales</taxon>
        <taxon>Pyronemataceae</taxon>
        <taxon>Sphaerosporella</taxon>
    </lineage>
</organism>
<comment type="similarity">
    <text evidence="2 8">Belongs to the major facilitator superfamily. Sugar transporter (TC 2.A.1.1) family.</text>
</comment>
<dbReference type="PANTHER" id="PTHR48022">
    <property type="entry name" value="PLASTIDIC GLUCOSE TRANSPORTER 4"/>
    <property type="match status" value="1"/>
</dbReference>
<dbReference type="InterPro" id="IPR020846">
    <property type="entry name" value="MFS_dom"/>
</dbReference>
<keyword evidence="6 9" id="KW-0472">Membrane</keyword>
<feature type="transmembrane region" description="Helical" evidence="9">
    <location>
        <begin position="156"/>
        <end position="178"/>
    </location>
</feature>
<keyword evidence="7" id="KW-0325">Glycoprotein</keyword>
<feature type="transmembrane region" description="Helical" evidence="9">
    <location>
        <begin position="190"/>
        <end position="209"/>
    </location>
</feature>
<evidence type="ECO:0000256" key="6">
    <source>
        <dbReference type="ARBA" id="ARBA00023136"/>
    </source>
</evidence>
<evidence type="ECO:0000256" key="7">
    <source>
        <dbReference type="ARBA" id="ARBA00023180"/>
    </source>
</evidence>
<dbReference type="PANTHER" id="PTHR48022:SF17">
    <property type="entry name" value="HEXOSE TRANSPORTER"/>
    <property type="match status" value="1"/>
</dbReference>
<feature type="transmembrane region" description="Helical" evidence="9">
    <location>
        <begin position="310"/>
        <end position="333"/>
    </location>
</feature>
<feature type="transmembrane region" description="Helical" evidence="9">
    <location>
        <begin position="12"/>
        <end position="34"/>
    </location>
</feature>
<gene>
    <name evidence="11" type="ORF">FN846DRAFT_929930</name>
</gene>
<evidence type="ECO:0000313" key="12">
    <source>
        <dbReference type="Proteomes" id="UP000326924"/>
    </source>
</evidence>
<protein>
    <submittedName>
        <fullName evidence="11">General substrate transporter</fullName>
    </submittedName>
</protein>
<feature type="transmembrane region" description="Helical" evidence="9">
    <location>
        <begin position="406"/>
        <end position="423"/>
    </location>
</feature>
<sequence>MGFMLRKPADEAGAAAPAIIVGMFVAFGGILFGYDTGTISGILAMNYFQKQFAKHFDANGKPYLTAEEQSLIVSILSAGTFFGALGSSWLADKIGRRLGLIVACGVFTLGVCLQTAATAQPLFIAGRAIAGFGVGLLSAIVPLYQSESAPKWIRGTIVGCYQWAITIGLFLASCANQGSKNRNDSGSYRIPVAIQFLWAIILIGGMLMLPETPRYFIMKDNYDGAAKSLCRLRKLPSDHPSIMNELEEIRANYEYEQSVGKAGWTDILKGGMFKRQLTGCAIQGLQQLTGINFIFYFGTHFFQMSGIQNAFTIALITNLINVFATIPGLWLVEKAGRRQLLFWGAVGMTIFHFIVAIVGITTKSGVANNVLIAFVCMFIAFFAASWGPVAWVVTGEIFPLRIRAKALSVTTATNWLFNWALAYATPYMVDSTPGSAHLGTNVFFIWGGCTAAAVLFVYFFIYETKGLSLEEVDELYQTVSSARKSPGWIPAEDYRRTLEEAKAEAKGEHYEG</sequence>
<dbReference type="NCBIfam" id="TIGR00879">
    <property type="entry name" value="SP"/>
    <property type="match status" value="1"/>
</dbReference>
<proteinExistence type="inferred from homology"/>
<dbReference type="GO" id="GO:0005351">
    <property type="term" value="F:carbohydrate:proton symporter activity"/>
    <property type="evidence" value="ECO:0007669"/>
    <property type="project" value="TreeGrafter"/>
</dbReference>
<evidence type="ECO:0000256" key="1">
    <source>
        <dbReference type="ARBA" id="ARBA00004141"/>
    </source>
</evidence>
<evidence type="ECO:0000256" key="9">
    <source>
        <dbReference type="SAM" id="Phobius"/>
    </source>
</evidence>
<keyword evidence="4 9" id="KW-0812">Transmembrane</keyword>
<dbReference type="Pfam" id="PF00083">
    <property type="entry name" value="Sugar_tr"/>
    <property type="match status" value="1"/>
</dbReference>
<dbReference type="InterPro" id="IPR050360">
    <property type="entry name" value="MFS_Sugar_Transporters"/>
</dbReference>
<dbReference type="SUPFAM" id="SSF103473">
    <property type="entry name" value="MFS general substrate transporter"/>
    <property type="match status" value="1"/>
</dbReference>
<dbReference type="FunFam" id="1.20.1250.20:FF:000115">
    <property type="entry name" value="High-affinity glucose transporter"/>
    <property type="match status" value="1"/>
</dbReference>
<dbReference type="PRINTS" id="PR00171">
    <property type="entry name" value="SUGRTRNSPORT"/>
</dbReference>
<dbReference type="CDD" id="cd17356">
    <property type="entry name" value="MFS_HXT"/>
    <property type="match status" value="1"/>
</dbReference>
<keyword evidence="12" id="KW-1185">Reference proteome</keyword>
<dbReference type="InParanoid" id="A0A5J5F9N3"/>
<feature type="transmembrane region" description="Helical" evidence="9">
    <location>
        <begin position="123"/>
        <end position="144"/>
    </location>
</feature>
<dbReference type="InterPro" id="IPR003663">
    <property type="entry name" value="Sugar/inositol_transpt"/>
</dbReference>
<feature type="transmembrane region" description="Helical" evidence="9">
    <location>
        <begin position="98"/>
        <end position="117"/>
    </location>
</feature>
<dbReference type="Proteomes" id="UP000326924">
    <property type="component" value="Unassembled WGS sequence"/>
</dbReference>
<evidence type="ECO:0000256" key="5">
    <source>
        <dbReference type="ARBA" id="ARBA00022989"/>
    </source>
</evidence>
<evidence type="ECO:0000256" key="8">
    <source>
        <dbReference type="RuleBase" id="RU003346"/>
    </source>
</evidence>
<dbReference type="GO" id="GO:0005536">
    <property type="term" value="F:D-glucose binding"/>
    <property type="evidence" value="ECO:0007669"/>
    <property type="project" value="UniProtKB-ARBA"/>
</dbReference>
<comment type="subcellular location">
    <subcellularLocation>
        <location evidence="1">Membrane</location>
        <topology evidence="1">Multi-pass membrane protein</topology>
    </subcellularLocation>
</comment>
<dbReference type="EMBL" id="VXIS01000015">
    <property type="protein sequence ID" value="KAA8913412.1"/>
    <property type="molecule type" value="Genomic_DNA"/>
</dbReference>
<feature type="transmembrane region" description="Helical" evidence="9">
    <location>
        <begin position="443"/>
        <end position="461"/>
    </location>
</feature>
<dbReference type="AlphaFoldDB" id="A0A5J5F9N3"/>
<dbReference type="GO" id="GO:0010255">
    <property type="term" value="P:glucose mediated signaling pathway"/>
    <property type="evidence" value="ECO:0007669"/>
    <property type="project" value="UniProtKB-ARBA"/>
</dbReference>
<dbReference type="OrthoDB" id="6612291at2759"/>
<feature type="transmembrane region" description="Helical" evidence="9">
    <location>
        <begin position="277"/>
        <end position="298"/>
    </location>
</feature>
<keyword evidence="5 9" id="KW-1133">Transmembrane helix</keyword>
<feature type="transmembrane region" description="Helical" evidence="9">
    <location>
        <begin position="71"/>
        <end position="91"/>
    </location>
</feature>
<dbReference type="InterPro" id="IPR036259">
    <property type="entry name" value="MFS_trans_sf"/>
</dbReference>
<reference evidence="11 12" key="1">
    <citation type="submission" date="2019-09" db="EMBL/GenBank/DDBJ databases">
        <title>Draft genome of the ectomycorrhizal ascomycete Sphaerosporella brunnea.</title>
        <authorList>
            <consortium name="DOE Joint Genome Institute"/>
            <person name="Benucci G.M."/>
            <person name="Marozzi G."/>
            <person name="Antonielli L."/>
            <person name="Sanchez S."/>
            <person name="Marco P."/>
            <person name="Wang X."/>
            <person name="Falini L.B."/>
            <person name="Barry K."/>
            <person name="Haridas S."/>
            <person name="Lipzen A."/>
            <person name="Labutti K."/>
            <person name="Grigoriev I.V."/>
            <person name="Murat C."/>
            <person name="Martin F."/>
            <person name="Albertini E."/>
            <person name="Donnini D."/>
            <person name="Bonito G."/>
        </authorList>
    </citation>
    <scope>NUCLEOTIDE SEQUENCE [LARGE SCALE GENOMIC DNA]</scope>
    <source>
        <strain evidence="11 12">Sb_GMNB300</strain>
    </source>
</reference>
<dbReference type="InterPro" id="IPR005828">
    <property type="entry name" value="MFS_sugar_transport-like"/>
</dbReference>
<dbReference type="PROSITE" id="PS50850">
    <property type="entry name" value="MFS"/>
    <property type="match status" value="1"/>
</dbReference>
<feature type="transmembrane region" description="Helical" evidence="9">
    <location>
        <begin position="340"/>
        <end position="360"/>
    </location>
</feature>
<evidence type="ECO:0000313" key="11">
    <source>
        <dbReference type="EMBL" id="KAA8913412.1"/>
    </source>
</evidence>
<evidence type="ECO:0000259" key="10">
    <source>
        <dbReference type="PROSITE" id="PS50850"/>
    </source>
</evidence>
<evidence type="ECO:0000256" key="3">
    <source>
        <dbReference type="ARBA" id="ARBA00022448"/>
    </source>
</evidence>
<evidence type="ECO:0000256" key="2">
    <source>
        <dbReference type="ARBA" id="ARBA00010992"/>
    </source>
</evidence>
<keyword evidence="3 8" id="KW-0813">Transport</keyword>
<dbReference type="FunCoup" id="A0A5J5F9N3">
    <property type="interactions" value="187"/>
</dbReference>
<name>A0A5J5F9N3_9PEZI</name>